<dbReference type="EMBL" id="CAJRGZ010000015">
    <property type="protein sequence ID" value="CAG5145749.1"/>
    <property type="molecule type" value="Genomic_DNA"/>
</dbReference>
<evidence type="ECO:0000256" key="1">
    <source>
        <dbReference type="ARBA" id="ARBA00004275"/>
    </source>
</evidence>
<dbReference type="AlphaFoldDB" id="A0A8J2MWA0"/>
<sequence>MRNVLFAASALSGMAAALPQMINIEAALAVPTPTVLGPQATETAELPVSYDQEAATKSAAAAVATGGVVVKKRDACQDQPAGAGAEYVPGDGSVGAYLDPNNDLRKAARKAIAPTGYKESFVDEIGSTEQIGYLTYKTLDSYSVDECAAFCNSEKFCLGFNLFFERDPSKDPGAGCPDQDPLPVTNIKCSIYGYPVAKASATNQGQYRGDFHVVITGSNGYSKAGKGECKGAPTVDGYNAPTNLKAAINAPYIQKNGQNYDTYNGMRLFNTNPYDPSLCAAACESQTQFDKEHLVDANGEYKPCNFFTSYILTKNGVPLGTYCALYTQPWDESYAVNTGYYYGEDEYSVICAASYSDSTPDTGKITETVVSLNLTSLSFGSDFTFLELEKMSSQPSVVLIPGSFCPASMYDSLVTPLRAKGYDIHVLEPPCYPAGYHASSGTAHPSMYDDAKYINDFVMKLADDGKEVIVIAHSYGGCAATESLKDVTKKEREQQGKTGGVVRIGYLTAAVPRFGESCGQTLVGGKGAPVDIDENGWMSQPDPAATAAICFNNLTQEEGISYVAKFGKHYSACFGDAITHAGYKALPVSWFFAAEDLIILPEVQQTAINVIEESWVDTEREGRKVDVTRIDCDHFPLVLEEKREQVSAWIERVVAKGGLE</sequence>
<keyword evidence="8" id="KW-1185">Reference proteome</keyword>
<dbReference type="SUPFAM" id="SSF53474">
    <property type="entry name" value="alpha/beta-Hydrolases"/>
    <property type="match status" value="1"/>
</dbReference>
<comment type="subcellular location">
    <subcellularLocation>
        <location evidence="1">Peroxisome</location>
    </subcellularLocation>
</comment>
<feature type="chain" id="PRO_5035309990" description="AB hydrolase-1 domain-containing protein" evidence="5">
    <location>
        <begin position="18"/>
        <end position="660"/>
    </location>
</feature>
<keyword evidence="4" id="KW-0576">Peroxisome</keyword>
<dbReference type="GeneID" id="67013133"/>
<proteinExistence type="inferred from homology"/>
<evidence type="ECO:0000256" key="2">
    <source>
        <dbReference type="ARBA" id="ARBA00005668"/>
    </source>
</evidence>
<comment type="similarity">
    <text evidence="2">Belongs to the AB hydrolase superfamily. AKT2 hydrolase family.</text>
</comment>
<dbReference type="PANTHER" id="PTHR36578:SF1">
    <property type="entry name" value="APPLE DOMAIN-CONTAINING PROTEIN"/>
    <property type="match status" value="1"/>
</dbReference>
<evidence type="ECO:0000256" key="3">
    <source>
        <dbReference type="ARBA" id="ARBA00023026"/>
    </source>
</evidence>
<protein>
    <recommendedName>
        <fullName evidence="6">AB hydrolase-1 domain-containing protein</fullName>
    </recommendedName>
</protein>
<dbReference type="OrthoDB" id="271448at2759"/>
<dbReference type="Pfam" id="PF12697">
    <property type="entry name" value="Abhydrolase_6"/>
    <property type="match status" value="1"/>
</dbReference>
<name>A0A8J2MWA0_9PLEO</name>
<dbReference type="Gene3D" id="3.40.50.1820">
    <property type="entry name" value="alpha/beta hydrolase"/>
    <property type="match status" value="1"/>
</dbReference>
<dbReference type="Proteomes" id="UP000676310">
    <property type="component" value="Unassembled WGS sequence"/>
</dbReference>
<evidence type="ECO:0000256" key="5">
    <source>
        <dbReference type="SAM" id="SignalP"/>
    </source>
</evidence>
<dbReference type="RefSeq" id="XP_043165296.1">
    <property type="nucleotide sequence ID" value="XM_043309361.1"/>
</dbReference>
<feature type="signal peptide" evidence="5">
    <location>
        <begin position="1"/>
        <end position="17"/>
    </location>
</feature>
<keyword evidence="3" id="KW-0843">Virulence</keyword>
<evidence type="ECO:0000313" key="8">
    <source>
        <dbReference type="Proteomes" id="UP000676310"/>
    </source>
</evidence>
<organism evidence="7 8">
    <name type="scientific">Alternaria atra</name>
    <dbReference type="NCBI Taxonomy" id="119953"/>
    <lineage>
        <taxon>Eukaryota</taxon>
        <taxon>Fungi</taxon>
        <taxon>Dikarya</taxon>
        <taxon>Ascomycota</taxon>
        <taxon>Pezizomycotina</taxon>
        <taxon>Dothideomycetes</taxon>
        <taxon>Pleosporomycetidae</taxon>
        <taxon>Pleosporales</taxon>
        <taxon>Pleosporineae</taxon>
        <taxon>Pleosporaceae</taxon>
        <taxon>Alternaria</taxon>
        <taxon>Alternaria sect. Ulocladioides</taxon>
    </lineage>
</organism>
<gene>
    <name evidence="7" type="ORF">ALTATR162_LOCUS1763</name>
</gene>
<dbReference type="GO" id="GO:0005777">
    <property type="term" value="C:peroxisome"/>
    <property type="evidence" value="ECO:0007669"/>
    <property type="project" value="UniProtKB-SubCell"/>
</dbReference>
<reference evidence="7" key="1">
    <citation type="submission" date="2021-05" db="EMBL/GenBank/DDBJ databases">
        <authorList>
            <person name="Stam R."/>
        </authorList>
    </citation>
    <scope>NUCLEOTIDE SEQUENCE</scope>
    <source>
        <strain evidence="7">CS162</strain>
    </source>
</reference>
<dbReference type="InterPro" id="IPR000073">
    <property type="entry name" value="AB_hydrolase_1"/>
</dbReference>
<accession>A0A8J2MWA0</accession>
<comment type="caution">
    <text evidence="7">The sequence shown here is derived from an EMBL/GenBank/DDBJ whole genome shotgun (WGS) entry which is preliminary data.</text>
</comment>
<keyword evidence="5" id="KW-0732">Signal</keyword>
<feature type="domain" description="AB hydrolase-1" evidence="6">
    <location>
        <begin position="397"/>
        <end position="646"/>
    </location>
</feature>
<evidence type="ECO:0000313" key="7">
    <source>
        <dbReference type="EMBL" id="CAG5145749.1"/>
    </source>
</evidence>
<evidence type="ECO:0000256" key="4">
    <source>
        <dbReference type="ARBA" id="ARBA00023140"/>
    </source>
</evidence>
<dbReference type="InterPro" id="IPR029058">
    <property type="entry name" value="AB_hydrolase_fold"/>
</dbReference>
<dbReference type="PANTHER" id="PTHR36578">
    <property type="entry name" value="CHROMOSOME 15, WHOLE GENOME SHOTGUN SEQUENCE"/>
    <property type="match status" value="1"/>
</dbReference>
<evidence type="ECO:0000259" key="6">
    <source>
        <dbReference type="Pfam" id="PF12697"/>
    </source>
</evidence>